<protein>
    <submittedName>
        <fullName evidence="1">Uncharacterized protein</fullName>
    </submittedName>
</protein>
<accession>A0A3S5ADV2</accession>
<evidence type="ECO:0000313" key="1">
    <source>
        <dbReference type="EMBL" id="VEL34435.1"/>
    </source>
</evidence>
<evidence type="ECO:0000313" key="2">
    <source>
        <dbReference type="Proteomes" id="UP000784294"/>
    </source>
</evidence>
<dbReference type="EMBL" id="CAAALY010247646">
    <property type="protein sequence ID" value="VEL34435.1"/>
    <property type="molecule type" value="Genomic_DNA"/>
</dbReference>
<reference evidence="1" key="1">
    <citation type="submission" date="2018-11" db="EMBL/GenBank/DDBJ databases">
        <authorList>
            <consortium name="Pathogen Informatics"/>
        </authorList>
    </citation>
    <scope>NUCLEOTIDE SEQUENCE</scope>
</reference>
<dbReference type="AlphaFoldDB" id="A0A3S5ADV2"/>
<name>A0A3S5ADV2_9PLAT</name>
<keyword evidence="2" id="KW-1185">Reference proteome</keyword>
<organism evidence="1 2">
    <name type="scientific">Protopolystoma xenopodis</name>
    <dbReference type="NCBI Taxonomy" id="117903"/>
    <lineage>
        <taxon>Eukaryota</taxon>
        <taxon>Metazoa</taxon>
        <taxon>Spiralia</taxon>
        <taxon>Lophotrochozoa</taxon>
        <taxon>Platyhelminthes</taxon>
        <taxon>Monogenea</taxon>
        <taxon>Polyopisthocotylea</taxon>
        <taxon>Polystomatidea</taxon>
        <taxon>Polystomatidae</taxon>
        <taxon>Protopolystoma</taxon>
    </lineage>
</organism>
<comment type="caution">
    <text evidence="1">The sequence shown here is derived from an EMBL/GenBank/DDBJ whole genome shotgun (WGS) entry which is preliminary data.</text>
</comment>
<dbReference type="Proteomes" id="UP000784294">
    <property type="component" value="Unassembled WGS sequence"/>
</dbReference>
<proteinExistence type="predicted"/>
<sequence>MQDLNSHILAVARFMACHLCHSHISRASIPTPYSLSRFFPDPVVCRRCNDRESSEFVEKCDFIHFPELCLNWTHQHLHRESNPGYARAAYSCKATIAVGSRSREPLFSNQINFHRFYFNAVHFSGLSHTIWEVSMQFRRSMKIKATEKILVLRDRKVVHKCLKVQLIRKPGCPSLPVASESLHGAFESTFLKGSKAGHILEALSWVVNAIYGDKEEEKKEIRRYG</sequence>
<gene>
    <name evidence="1" type="ORF">PXEA_LOCUS27875</name>
</gene>